<accession>A0ABW5F643</accession>
<evidence type="ECO:0000313" key="3">
    <source>
        <dbReference type="Proteomes" id="UP001597448"/>
    </source>
</evidence>
<reference evidence="3" key="1">
    <citation type="journal article" date="2019" name="Int. J. Syst. Evol. Microbiol.">
        <title>The Global Catalogue of Microorganisms (GCM) 10K type strain sequencing project: providing services to taxonomists for standard genome sequencing and annotation.</title>
        <authorList>
            <consortium name="The Broad Institute Genomics Platform"/>
            <consortium name="The Broad Institute Genome Sequencing Center for Infectious Disease"/>
            <person name="Wu L."/>
            <person name="Ma J."/>
        </authorList>
    </citation>
    <scope>NUCLEOTIDE SEQUENCE [LARGE SCALE GENOMIC DNA]</scope>
    <source>
        <strain evidence="3">CCM 8725</strain>
    </source>
</reference>
<feature type="transmembrane region" description="Helical" evidence="1">
    <location>
        <begin position="160"/>
        <end position="177"/>
    </location>
</feature>
<organism evidence="2 3">
    <name type="scientific">Paenibacillus rhizoplanae</name>
    <dbReference type="NCBI Taxonomy" id="1917181"/>
    <lineage>
        <taxon>Bacteria</taxon>
        <taxon>Bacillati</taxon>
        <taxon>Bacillota</taxon>
        <taxon>Bacilli</taxon>
        <taxon>Bacillales</taxon>
        <taxon>Paenibacillaceae</taxon>
        <taxon>Paenibacillus</taxon>
    </lineage>
</organism>
<gene>
    <name evidence="2" type="ORF">ACFSX3_11675</name>
</gene>
<evidence type="ECO:0008006" key="4">
    <source>
        <dbReference type="Google" id="ProtNLM"/>
    </source>
</evidence>
<keyword evidence="3" id="KW-1185">Reference proteome</keyword>
<feature type="transmembrane region" description="Helical" evidence="1">
    <location>
        <begin position="129"/>
        <end position="153"/>
    </location>
</feature>
<evidence type="ECO:0000256" key="1">
    <source>
        <dbReference type="SAM" id="Phobius"/>
    </source>
</evidence>
<proteinExistence type="predicted"/>
<dbReference type="RefSeq" id="WP_209985993.1">
    <property type="nucleotide sequence ID" value="NZ_JBHSVQ010000001.1"/>
</dbReference>
<name>A0ABW5F643_9BACL</name>
<keyword evidence="1" id="KW-1133">Transmembrane helix</keyword>
<dbReference type="EMBL" id="JBHUKY010000021">
    <property type="protein sequence ID" value="MFD2410535.1"/>
    <property type="molecule type" value="Genomic_DNA"/>
</dbReference>
<feature type="transmembrane region" description="Helical" evidence="1">
    <location>
        <begin position="85"/>
        <end position="109"/>
    </location>
</feature>
<feature type="transmembrane region" description="Helical" evidence="1">
    <location>
        <begin position="219"/>
        <end position="238"/>
    </location>
</feature>
<feature type="transmembrane region" description="Helical" evidence="1">
    <location>
        <begin position="46"/>
        <end position="65"/>
    </location>
</feature>
<keyword evidence="1" id="KW-0472">Membrane</keyword>
<keyword evidence="1" id="KW-0812">Transmembrane</keyword>
<protein>
    <recommendedName>
        <fullName evidence="4">ABC transporter permease</fullName>
    </recommendedName>
</protein>
<comment type="caution">
    <text evidence="2">The sequence shown here is derived from an EMBL/GenBank/DDBJ whole genome shotgun (WGS) entry which is preliminary data.</text>
</comment>
<feature type="transmembrane region" description="Helical" evidence="1">
    <location>
        <begin position="16"/>
        <end position="34"/>
    </location>
</feature>
<sequence>MLKLLKYDLKRRKERILVFIVIALLAQAGLWISSAKIDADLASLNLVIYSILAIAMIFIAVTGYFRNLKSYQRRLLPVTALQTVLSPMLLALLLIGVVILLGLAHLGIYRLLYTMDFLPGNLLPVGFRALLQSVWSAGFLMMMVMFSFTVALSLRIKGRIWIGIALLVTLENVFGYLEKFLFDIYFSGLDNAFNFKIYPGRFQSGSDFTIQYLPFNQEALLFEVAVVCLMIYGMVVLVRRRIEV</sequence>
<dbReference type="Proteomes" id="UP001597448">
    <property type="component" value="Unassembled WGS sequence"/>
</dbReference>
<evidence type="ECO:0000313" key="2">
    <source>
        <dbReference type="EMBL" id="MFD2410535.1"/>
    </source>
</evidence>